<dbReference type="EMBL" id="JALKFT010000151">
    <property type="protein sequence ID" value="MCK9879192.1"/>
    <property type="molecule type" value="Genomic_DNA"/>
</dbReference>
<accession>A0ABT0K6M7</accession>
<name>A0ABT0K6M7_9ACTN</name>
<proteinExistence type="predicted"/>
<dbReference type="InterPro" id="IPR015424">
    <property type="entry name" value="PyrdxlP-dep_Trfase"/>
</dbReference>
<dbReference type="InterPro" id="IPR051446">
    <property type="entry name" value="HTH_trans_reg/aminotransferase"/>
</dbReference>
<evidence type="ECO:0008006" key="3">
    <source>
        <dbReference type="Google" id="ProtNLM"/>
    </source>
</evidence>
<dbReference type="InterPro" id="IPR015421">
    <property type="entry name" value="PyrdxlP-dep_Trfase_major"/>
</dbReference>
<dbReference type="SUPFAM" id="SSF53383">
    <property type="entry name" value="PLP-dependent transferases"/>
    <property type="match status" value="1"/>
</dbReference>
<protein>
    <recommendedName>
        <fullName evidence="3">Aminotransferase class I/II-fold pyridoxal phosphate-dependent enzyme</fullName>
    </recommendedName>
</protein>
<organism evidence="1 2">
    <name type="scientific">Frankia umida</name>
    <dbReference type="NCBI Taxonomy" id="573489"/>
    <lineage>
        <taxon>Bacteria</taxon>
        <taxon>Bacillati</taxon>
        <taxon>Actinomycetota</taxon>
        <taxon>Actinomycetes</taxon>
        <taxon>Frankiales</taxon>
        <taxon>Frankiaceae</taxon>
        <taxon>Frankia</taxon>
    </lineage>
</organism>
<reference evidence="1 2" key="1">
    <citation type="submission" date="2022-04" db="EMBL/GenBank/DDBJ databases">
        <title>Genome diversity in the genus Frankia.</title>
        <authorList>
            <person name="Carlos-Shanley C."/>
            <person name="Hahn D."/>
        </authorList>
    </citation>
    <scope>NUCLEOTIDE SEQUENCE [LARGE SCALE GENOMIC DNA]</scope>
    <source>
        <strain evidence="1 2">Ag45/Mut15</strain>
    </source>
</reference>
<evidence type="ECO:0000313" key="1">
    <source>
        <dbReference type="EMBL" id="MCK9879192.1"/>
    </source>
</evidence>
<dbReference type="PANTHER" id="PTHR46577">
    <property type="entry name" value="HTH-TYPE TRANSCRIPTIONAL REGULATORY PROTEIN GABR"/>
    <property type="match status" value="1"/>
</dbReference>
<dbReference type="Gene3D" id="3.40.640.10">
    <property type="entry name" value="Type I PLP-dependent aspartate aminotransferase-like (Major domain)"/>
    <property type="match status" value="1"/>
</dbReference>
<keyword evidence="2" id="KW-1185">Reference proteome</keyword>
<dbReference type="PANTHER" id="PTHR46577:SF1">
    <property type="entry name" value="HTH-TYPE TRANSCRIPTIONAL REGULATORY PROTEIN GABR"/>
    <property type="match status" value="1"/>
</dbReference>
<dbReference type="Proteomes" id="UP001201873">
    <property type="component" value="Unassembled WGS sequence"/>
</dbReference>
<comment type="caution">
    <text evidence="1">The sequence shown here is derived from an EMBL/GenBank/DDBJ whole genome shotgun (WGS) entry which is preliminary data.</text>
</comment>
<evidence type="ECO:0000313" key="2">
    <source>
        <dbReference type="Proteomes" id="UP001201873"/>
    </source>
</evidence>
<sequence>YAVLNSLIGTDGVIVADRLTYYGLKALAPVFQFEIVSAPADDDGLLPDEIERICQRMPVKAIFVVPNLQNPTVTTMS</sequence>
<feature type="non-terminal residue" evidence="1">
    <location>
        <position position="77"/>
    </location>
</feature>
<feature type="non-terminal residue" evidence="1">
    <location>
        <position position="1"/>
    </location>
</feature>
<gene>
    <name evidence="1" type="ORF">MXD59_26155</name>
</gene>